<evidence type="ECO:0000256" key="9">
    <source>
        <dbReference type="PROSITE-ProRule" id="PRU10141"/>
    </source>
</evidence>
<evidence type="ECO:0000259" key="11">
    <source>
        <dbReference type="PROSITE" id="PS50006"/>
    </source>
</evidence>
<dbReference type="SUPFAM" id="SSF56112">
    <property type="entry name" value="Protein kinase-like (PK-like)"/>
    <property type="match status" value="1"/>
</dbReference>
<evidence type="ECO:0000256" key="7">
    <source>
        <dbReference type="ARBA" id="ARBA00047899"/>
    </source>
</evidence>
<dbReference type="EMBL" id="CAWUHD010000022">
    <property type="protein sequence ID" value="CAK7216876.1"/>
    <property type="molecule type" value="Genomic_DNA"/>
</dbReference>
<evidence type="ECO:0000313" key="14">
    <source>
        <dbReference type="Proteomes" id="UP001642482"/>
    </source>
</evidence>
<dbReference type="PROSITE" id="PS00107">
    <property type="entry name" value="PROTEIN_KINASE_ATP"/>
    <property type="match status" value="1"/>
</dbReference>
<evidence type="ECO:0000259" key="12">
    <source>
        <dbReference type="PROSITE" id="PS50011"/>
    </source>
</evidence>
<evidence type="ECO:0000256" key="10">
    <source>
        <dbReference type="SAM" id="MobiDB-lite"/>
    </source>
</evidence>
<dbReference type="SUPFAM" id="SSF49879">
    <property type="entry name" value="SMAD/FHA domain"/>
    <property type="match status" value="1"/>
</dbReference>
<keyword evidence="6 9" id="KW-0067">ATP-binding</keyword>
<name>A0ABP0BCF4_9PEZI</name>
<feature type="domain" description="FHA" evidence="11">
    <location>
        <begin position="86"/>
        <end position="143"/>
    </location>
</feature>
<gene>
    <name evidence="13" type="ORF">SEUCBS140593_003011</name>
</gene>
<dbReference type="PANTHER" id="PTHR44167:SF24">
    <property type="entry name" value="SERINE_THREONINE-PROTEIN KINASE CHK2"/>
    <property type="match status" value="1"/>
</dbReference>
<dbReference type="InterPro" id="IPR000719">
    <property type="entry name" value="Prot_kinase_dom"/>
</dbReference>
<comment type="caution">
    <text evidence="13">The sequence shown here is derived from an EMBL/GenBank/DDBJ whole genome shotgun (WGS) entry which is preliminary data.</text>
</comment>
<dbReference type="PROSITE" id="PS50006">
    <property type="entry name" value="FHA_DOMAIN"/>
    <property type="match status" value="1"/>
</dbReference>
<keyword evidence="4 9" id="KW-0547">Nucleotide-binding</keyword>
<dbReference type="Proteomes" id="UP001642482">
    <property type="component" value="Unassembled WGS sequence"/>
</dbReference>
<sequence length="528" mass="59342">MADPADAKTIFFVKSSNTKIFDNTHNRKYLDQLSIQYDDIAESEYSQSEGGGNEEPVQIDYTPSIHTVLRITTKDEHDPRDPTHGFTIGSNPDDCDILLTPPDGKDNKQISGHHLSVYINQSNGEVCLRNHAIGGTRIYFAQQDRRTILSKTRFLLPGESAEVDFGSNLNISIQRSQKDPDGWEEYRGRLNSMQQPGVVGLGRLALSTTAPSTVVASSTIHVSKYHKREKLGRGGTGEVYKASRKSTGDVYALKEFKEKMRDEEKTILMRLKHKHIVEFKEFESAVDSISHQHCTERLIMELIDGPDLEHVISRPEPLSSEKIKIVMYQLLDAVAYMHRSKVSHRDIKPANVVMVSEEPINVKLVDFGFASENSIFQTSCGTRLFYPPELLKARTDRQCTNKVDIFSAGVLLMRLQGERFGLEHDKYYSTKACYSAVESRLAALATSKETYPPHLNLALCMLVENPDDRLTAEECLAHHYFDDIRASMEEQRANENGHGDAQRECVGSSRRDSHGSSQSDNTNSVKGV</sequence>
<evidence type="ECO:0000313" key="13">
    <source>
        <dbReference type="EMBL" id="CAK7216876.1"/>
    </source>
</evidence>
<dbReference type="PANTHER" id="PTHR44167">
    <property type="entry name" value="OVARIAN-SPECIFIC SERINE/THREONINE-PROTEIN KINASE LOK-RELATED"/>
    <property type="match status" value="1"/>
</dbReference>
<evidence type="ECO:0000256" key="2">
    <source>
        <dbReference type="ARBA" id="ARBA00012513"/>
    </source>
</evidence>
<evidence type="ECO:0000256" key="5">
    <source>
        <dbReference type="ARBA" id="ARBA00022777"/>
    </source>
</evidence>
<evidence type="ECO:0000256" key="4">
    <source>
        <dbReference type="ARBA" id="ARBA00022741"/>
    </source>
</evidence>
<protein>
    <recommendedName>
        <fullName evidence="2">non-specific serine/threonine protein kinase</fullName>
        <ecNumber evidence="2">2.7.11.1</ecNumber>
    </recommendedName>
</protein>
<dbReference type="Gene3D" id="2.60.200.20">
    <property type="match status" value="1"/>
</dbReference>
<dbReference type="InterPro" id="IPR000253">
    <property type="entry name" value="FHA_dom"/>
</dbReference>
<dbReference type="Gene3D" id="1.10.510.10">
    <property type="entry name" value="Transferase(Phosphotransferase) domain 1"/>
    <property type="match status" value="1"/>
</dbReference>
<feature type="domain" description="Protein kinase" evidence="12">
    <location>
        <begin position="225"/>
        <end position="481"/>
    </location>
</feature>
<comment type="catalytic activity">
    <reaction evidence="7">
        <text>L-threonyl-[protein] + ATP = O-phospho-L-threonyl-[protein] + ADP + H(+)</text>
        <dbReference type="Rhea" id="RHEA:46608"/>
        <dbReference type="Rhea" id="RHEA-COMP:11060"/>
        <dbReference type="Rhea" id="RHEA-COMP:11605"/>
        <dbReference type="ChEBI" id="CHEBI:15378"/>
        <dbReference type="ChEBI" id="CHEBI:30013"/>
        <dbReference type="ChEBI" id="CHEBI:30616"/>
        <dbReference type="ChEBI" id="CHEBI:61977"/>
        <dbReference type="ChEBI" id="CHEBI:456216"/>
        <dbReference type="EC" id="2.7.11.1"/>
    </reaction>
</comment>
<keyword evidence="3" id="KW-0723">Serine/threonine-protein kinase</keyword>
<comment type="similarity">
    <text evidence="1">Belongs to the protein kinase superfamily. CAMK Ser/Thr protein kinase family. CHEK2 subfamily.</text>
</comment>
<organism evidence="13 14">
    <name type="scientific">Sporothrix eucalyptigena</name>
    <dbReference type="NCBI Taxonomy" id="1812306"/>
    <lineage>
        <taxon>Eukaryota</taxon>
        <taxon>Fungi</taxon>
        <taxon>Dikarya</taxon>
        <taxon>Ascomycota</taxon>
        <taxon>Pezizomycotina</taxon>
        <taxon>Sordariomycetes</taxon>
        <taxon>Sordariomycetidae</taxon>
        <taxon>Ophiostomatales</taxon>
        <taxon>Ophiostomataceae</taxon>
        <taxon>Sporothrix</taxon>
    </lineage>
</organism>
<evidence type="ECO:0000256" key="8">
    <source>
        <dbReference type="ARBA" id="ARBA00048679"/>
    </source>
</evidence>
<feature type="compositionally biased region" description="Basic and acidic residues" evidence="10">
    <location>
        <begin position="491"/>
        <end position="514"/>
    </location>
</feature>
<keyword evidence="14" id="KW-1185">Reference proteome</keyword>
<evidence type="ECO:0000256" key="6">
    <source>
        <dbReference type="ARBA" id="ARBA00022840"/>
    </source>
</evidence>
<comment type="catalytic activity">
    <reaction evidence="8">
        <text>L-seryl-[protein] + ATP = O-phospho-L-seryl-[protein] + ADP + H(+)</text>
        <dbReference type="Rhea" id="RHEA:17989"/>
        <dbReference type="Rhea" id="RHEA-COMP:9863"/>
        <dbReference type="Rhea" id="RHEA-COMP:11604"/>
        <dbReference type="ChEBI" id="CHEBI:15378"/>
        <dbReference type="ChEBI" id="CHEBI:29999"/>
        <dbReference type="ChEBI" id="CHEBI:30616"/>
        <dbReference type="ChEBI" id="CHEBI:83421"/>
        <dbReference type="ChEBI" id="CHEBI:456216"/>
        <dbReference type="EC" id="2.7.11.1"/>
    </reaction>
</comment>
<dbReference type="EC" id="2.7.11.1" evidence="2"/>
<feature type="binding site" evidence="9">
    <location>
        <position position="254"/>
    </location>
    <ligand>
        <name>ATP</name>
        <dbReference type="ChEBI" id="CHEBI:30616"/>
    </ligand>
</feature>
<dbReference type="PROSITE" id="PS50011">
    <property type="entry name" value="PROTEIN_KINASE_DOM"/>
    <property type="match status" value="1"/>
</dbReference>
<dbReference type="Pfam" id="PF00069">
    <property type="entry name" value="Pkinase"/>
    <property type="match status" value="1"/>
</dbReference>
<dbReference type="PROSITE" id="PS00108">
    <property type="entry name" value="PROTEIN_KINASE_ST"/>
    <property type="match status" value="1"/>
</dbReference>
<dbReference type="InterPro" id="IPR008984">
    <property type="entry name" value="SMAD_FHA_dom_sf"/>
</dbReference>
<feature type="region of interest" description="Disordered" evidence="10">
    <location>
        <begin position="75"/>
        <end position="94"/>
    </location>
</feature>
<dbReference type="InterPro" id="IPR011009">
    <property type="entry name" value="Kinase-like_dom_sf"/>
</dbReference>
<evidence type="ECO:0000256" key="1">
    <source>
        <dbReference type="ARBA" id="ARBA00005575"/>
    </source>
</evidence>
<evidence type="ECO:0000256" key="3">
    <source>
        <dbReference type="ARBA" id="ARBA00022527"/>
    </source>
</evidence>
<reference evidence="13 14" key="1">
    <citation type="submission" date="2024-01" db="EMBL/GenBank/DDBJ databases">
        <authorList>
            <person name="Allen C."/>
            <person name="Tagirdzhanova G."/>
        </authorList>
    </citation>
    <scope>NUCLEOTIDE SEQUENCE [LARGE SCALE GENOMIC DNA]</scope>
</reference>
<dbReference type="InterPro" id="IPR008271">
    <property type="entry name" value="Ser/Thr_kinase_AS"/>
</dbReference>
<dbReference type="SMART" id="SM00220">
    <property type="entry name" value="S_TKc"/>
    <property type="match status" value="1"/>
</dbReference>
<dbReference type="InterPro" id="IPR017441">
    <property type="entry name" value="Protein_kinase_ATP_BS"/>
</dbReference>
<feature type="region of interest" description="Disordered" evidence="10">
    <location>
        <begin position="491"/>
        <end position="528"/>
    </location>
</feature>
<keyword evidence="5" id="KW-0808">Transferase</keyword>
<proteinExistence type="inferred from homology"/>
<accession>A0ABP0BCF4</accession>
<keyword evidence="5" id="KW-0418">Kinase</keyword>